<evidence type="ECO:0000313" key="4">
    <source>
        <dbReference type="Proteomes" id="UP000434639"/>
    </source>
</evidence>
<feature type="transmembrane region" description="Helical" evidence="1">
    <location>
        <begin position="105"/>
        <end position="125"/>
    </location>
</feature>
<dbReference type="OrthoDB" id="1707224at2"/>
<keyword evidence="1" id="KW-0472">Membrane</keyword>
<dbReference type="InterPro" id="IPR026870">
    <property type="entry name" value="Zinc_ribbon_dom"/>
</dbReference>
<dbReference type="AlphaFoldDB" id="A0A7X2S781"/>
<evidence type="ECO:0000256" key="1">
    <source>
        <dbReference type="SAM" id="Phobius"/>
    </source>
</evidence>
<keyword evidence="4" id="KW-1185">Reference proteome</keyword>
<sequence length="539" mass="58457">MYCKICGTANLDHANYCLQDGAVLPKNKKTATLGFQKSKSHFCSNCGKEAGDSVNYCMACGTSQTAYQPAAETVINHPAVPAAKMNSTSVKGLFSGFSLSLLKKALIPAIIAFAFMLIASIGAYLPIKDTLNSWFIESLNNESFEILEEIGSDNDLPEPGDLYGYTDTVMSAHLASPVFHFQGASEYMDMAKGSAGVNFLPIFLFLIPAAAFMLAGYLFGRGEQTDSLAERFRGALCIGAIYGILISVLSLFSGFSYKVTTEGFTISMDAAYPFFQLLFTGLIAGGLLAFIGTLFSLEHRKFTGHLQGRIPFGSSLHHGFSAFIRIFAVFALLFTIYAAIKIQELKDSAGMLSLYEPLWKLLENAAFFAASVGFQFGSFVLGMIHFVPLSFSGEGDGEKFELGYSLYTGFYAEQGSSVMDAAGINTFLEMNNGPFFLRLCIIIPILFLVWGGYSMARSTGSSLLNVSVFSLVYAALMAILANVSAYSVRTTFNGSYYDGPANEFFILGVNSLALFFSSFIIAFACAFLGRYLAQWKSAQ</sequence>
<dbReference type="EMBL" id="WMIB01000015">
    <property type="protein sequence ID" value="MTH54563.1"/>
    <property type="molecule type" value="Genomic_DNA"/>
</dbReference>
<evidence type="ECO:0000259" key="2">
    <source>
        <dbReference type="Pfam" id="PF13240"/>
    </source>
</evidence>
<protein>
    <recommendedName>
        <fullName evidence="2">Zinc-ribbon domain-containing protein</fullName>
    </recommendedName>
</protein>
<comment type="caution">
    <text evidence="3">The sequence shown here is derived from an EMBL/GenBank/DDBJ whole genome shotgun (WGS) entry which is preliminary data.</text>
</comment>
<accession>A0A7X2S781</accession>
<keyword evidence="1" id="KW-0812">Transmembrane</keyword>
<feature type="transmembrane region" description="Helical" evidence="1">
    <location>
        <begin position="317"/>
        <end position="340"/>
    </location>
</feature>
<feature type="transmembrane region" description="Helical" evidence="1">
    <location>
        <begin position="435"/>
        <end position="456"/>
    </location>
</feature>
<dbReference type="Proteomes" id="UP000434639">
    <property type="component" value="Unassembled WGS sequence"/>
</dbReference>
<dbReference type="RefSeq" id="WP_155113074.1">
    <property type="nucleotide sequence ID" value="NZ_WMIB01000015.1"/>
</dbReference>
<feature type="transmembrane region" description="Helical" evidence="1">
    <location>
        <begin position="274"/>
        <end position="297"/>
    </location>
</feature>
<feature type="transmembrane region" description="Helical" evidence="1">
    <location>
        <begin position="232"/>
        <end position="253"/>
    </location>
</feature>
<feature type="transmembrane region" description="Helical" evidence="1">
    <location>
        <begin position="361"/>
        <end position="387"/>
    </location>
</feature>
<reference evidence="3 4" key="1">
    <citation type="journal article" date="2017" name="Int. J. Syst. Evol. Microbiol.">
        <title>Bacillus mangrovi sp. nov., isolated from a sediment sample from a mangrove forest.</title>
        <authorList>
            <person name="Gupta V."/>
            <person name="Singh P.K."/>
            <person name="Korpole S."/>
            <person name="Tanuku N.R.S."/>
            <person name="Pinnaka A.K."/>
        </authorList>
    </citation>
    <scope>NUCLEOTIDE SEQUENCE [LARGE SCALE GENOMIC DNA]</scope>
    <source>
        <strain evidence="3 4">KCTC 33872</strain>
    </source>
</reference>
<gene>
    <name evidence="3" type="ORF">GKZ89_14255</name>
</gene>
<feature type="transmembrane region" description="Helical" evidence="1">
    <location>
        <begin position="504"/>
        <end position="529"/>
    </location>
</feature>
<feature type="transmembrane region" description="Helical" evidence="1">
    <location>
        <begin position="197"/>
        <end position="220"/>
    </location>
</feature>
<organism evidence="3 4">
    <name type="scientific">Metabacillus mangrovi</name>
    <dbReference type="NCBI Taxonomy" id="1491830"/>
    <lineage>
        <taxon>Bacteria</taxon>
        <taxon>Bacillati</taxon>
        <taxon>Bacillota</taxon>
        <taxon>Bacilli</taxon>
        <taxon>Bacillales</taxon>
        <taxon>Bacillaceae</taxon>
        <taxon>Metabacillus</taxon>
    </lineage>
</organism>
<feature type="domain" description="Zinc-ribbon" evidence="2">
    <location>
        <begin position="42"/>
        <end position="63"/>
    </location>
</feature>
<dbReference type="Pfam" id="PF13240">
    <property type="entry name" value="Zn_Ribbon_1"/>
    <property type="match status" value="1"/>
</dbReference>
<keyword evidence="1" id="KW-1133">Transmembrane helix</keyword>
<feature type="transmembrane region" description="Helical" evidence="1">
    <location>
        <begin position="463"/>
        <end position="484"/>
    </location>
</feature>
<proteinExistence type="predicted"/>
<name>A0A7X2S781_9BACI</name>
<evidence type="ECO:0000313" key="3">
    <source>
        <dbReference type="EMBL" id="MTH54563.1"/>
    </source>
</evidence>